<evidence type="ECO:0000313" key="1">
    <source>
        <dbReference type="EMBL" id="KKM67254.1"/>
    </source>
</evidence>
<name>A0A0F9JBR5_9ZZZZ</name>
<reference evidence="1" key="1">
    <citation type="journal article" date="2015" name="Nature">
        <title>Complex archaea that bridge the gap between prokaryotes and eukaryotes.</title>
        <authorList>
            <person name="Spang A."/>
            <person name="Saw J.H."/>
            <person name="Jorgensen S.L."/>
            <person name="Zaremba-Niedzwiedzka K."/>
            <person name="Martijn J."/>
            <person name="Lind A.E."/>
            <person name="van Eijk R."/>
            <person name="Schleper C."/>
            <person name="Guy L."/>
            <person name="Ettema T.J."/>
        </authorList>
    </citation>
    <scope>NUCLEOTIDE SEQUENCE</scope>
</reference>
<dbReference type="EMBL" id="LAZR01010381">
    <property type="protein sequence ID" value="KKM67254.1"/>
    <property type="molecule type" value="Genomic_DNA"/>
</dbReference>
<organism evidence="1">
    <name type="scientific">marine sediment metagenome</name>
    <dbReference type="NCBI Taxonomy" id="412755"/>
    <lineage>
        <taxon>unclassified sequences</taxon>
        <taxon>metagenomes</taxon>
        <taxon>ecological metagenomes</taxon>
    </lineage>
</organism>
<comment type="caution">
    <text evidence="1">The sequence shown here is derived from an EMBL/GenBank/DDBJ whole genome shotgun (WGS) entry which is preliminary data.</text>
</comment>
<proteinExistence type="predicted"/>
<gene>
    <name evidence="1" type="ORF">LCGC14_1473020</name>
</gene>
<sequence>MSKTDRDLETSRMSRLRLSHQEGVFVDDFNHRAIVSRQEIWIMNCVECGEKYESPKVPRCLINKLKCQKCVDNLQ</sequence>
<accession>A0A0F9JBR5</accession>
<protein>
    <submittedName>
        <fullName evidence="1">Uncharacterized protein</fullName>
    </submittedName>
</protein>
<dbReference type="AlphaFoldDB" id="A0A0F9JBR5"/>